<feature type="transmembrane region" description="Helical" evidence="1">
    <location>
        <begin position="54"/>
        <end position="77"/>
    </location>
</feature>
<dbReference type="InterPro" id="IPR036938">
    <property type="entry name" value="PAP2/HPO_sf"/>
</dbReference>
<feature type="transmembrane region" description="Helical" evidence="1">
    <location>
        <begin position="255"/>
        <end position="277"/>
    </location>
</feature>
<dbReference type="STRING" id="216938.SHELI_v1c01860"/>
<proteinExistence type="predicted"/>
<dbReference type="PANTHER" id="PTHR14969">
    <property type="entry name" value="SPHINGOSINE-1-PHOSPHATE PHOSPHOHYDROLASE"/>
    <property type="match status" value="1"/>
</dbReference>
<protein>
    <recommendedName>
        <fullName evidence="2">Phosphatidic acid phosphatase type 2/haloperoxidase domain-containing protein</fullName>
    </recommendedName>
</protein>
<name>A0A1B3SJP1_9MOLU</name>
<reference evidence="3 4" key="1">
    <citation type="submission" date="2016-08" db="EMBL/GenBank/DDBJ databases">
        <title>Complete genome sequence of Spiroplasma helicoides TABS-2 (DSM 22551).</title>
        <authorList>
            <person name="Shen W.-Y."/>
            <person name="Lo W.-S."/>
            <person name="Lai Y.-C."/>
            <person name="Kuo C.-H."/>
        </authorList>
    </citation>
    <scope>NUCLEOTIDE SEQUENCE [LARGE SCALE GENOMIC DNA]</scope>
    <source>
        <strain evidence="3 4">TABS-2</strain>
    </source>
</reference>
<keyword evidence="1" id="KW-0472">Membrane</keyword>
<feature type="transmembrane region" description="Helical" evidence="1">
    <location>
        <begin position="130"/>
        <end position="151"/>
    </location>
</feature>
<evidence type="ECO:0000313" key="4">
    <source>
        <dbReference type="Proteomes" id="UP000094378"/>
    </source>
</evidence>
<keyword evidence="1" id="KW-1133">Transmembrane helix</keyword>
<dbReference type="AlphaFoldDB" id="A0A1B3SJP1"/>
<feature type="transmembrane region" description="Helical" evidence="1">
    <location>
        <begin position="89"/>
        <end position="110"/>
    </location>
</feature>
<dbReference type="SUPFAM" id="SSF48317">
    <property type="entry name" value="Acid phosphatase/Vanadium-dependent haloperoxidase"/>
    <property type="match status" value="1"/>
</dbReference>
<feature type="transmembrane region" description="Helical" evidence="1">
    <location>
        <begin position="283"/>
        <end position="301"/>
    </location>
</feature>
<dbReference type="EMBL" id="CP017015">
    <property type="protein sequence ID" value="AOG60141.1"/>
    <property type="molecule type" value="Genomic_DNA"/>
</dbReference>
<keyword evidence="1" id="KW-0812">Transmembrane</keyword>
<dbReference type="RefSeq" id="WP_069115917.1">
    <property type="nucleotide sequence ID" value="NZ_CP017015.1"/>
</dbReference>
<dbReference type="OrthoDB" id="401048at2"/>
<dbReference type="Pfam" id="PF01569">
    <property type="entry name" value="PAP2"/>
    <property type="match status" value="1"/>
</dbReference>
<dbReference type="Gene3D" id="1.20.144.10">
    <property type="entry name" value="Phosphatidic acid phosphatase type 2/haloperoxidase"/>
    <property type="match status" value="1"/>
</dbReference>
<evidence type="ECO:0000259" key="2">
    <source>
        <dbReference type="SMART" id="SM00014"/>
    </source>
</evidence>
<feature type="transmembrane region" description="Helical" evidence="1">
    <location>
        <begin position="172"/>
        <end position="191"/>
    </location>
</feature>
<dbReference type="InterPro" id="IPR000326">
    <property type="entry name" value="PAP2/HPO"/>
</dbReference>
<dbReference type="Proteomes" id="UP000094378">
    <property type="component" value="Chromosome"/>
</dbReference>
<feature type="domain" description="Phosphatidic acid phosphatase type 2/haloperoxidase" evidence="2">
    <location>
        <begin position="170"/>
        <end position="298"/>
    </location>
</feature>
<evidence type="ECO:0000256" key="1">
    <source>
        <dbReference type="SAM" id="Phobius"/>
    </source>
</evidence>
<sequence>MFFKTKKNNIIFWTISFSIFLGIFAVGIVYDFTIANYFFSKSAQLEDKTSFIKYFFNIYGMSVIVLPIYISIVTLVYCLTYQAKITKQWIVVINVFITTIYFLATLYLSVYSTYNDYHNSFNNYQLVVESIASCTILILVALSIIFIYLFLYTKKITKEIFNIEELAKKAGYCILYILLSLITINIIKIGVGRLRPYQVFEFDDSKSHFYYPFQVNTTSVRGNSFPSGHVHSSLCVFGFLYFINTKTKRQKISFWALFSIFSIMSFLTLLSRLFISAHFFTDTLFSLIICLFWFVISKTIINKMIKKDLKKQSLKSDLEKTTSFKEKGE</sequence>
<accession>A0A1B3SJP1</accession>
<keyword evidence="4" id="KW-1185">Reference proteome</keyword>
<evidence type="ECO:0000313" key="3">
    <source>
        <dbReference type="EMBL" id="AOG60141.1"/>
    </source>
</evidence>
<gene>
    <name evidence="3" type="ORF">SHELI_v1c01860</name>
</gene>
<dbReference type="PANTHER" id="PTHR14969:SF13">
    <property type="entry name" value="AT30094P"/>
    <property type="match status" value="1"/>
</dbReference>
<feature type="transmembrane region" description="Helical" evidence="1">
    <location>
        <begin position="12"/>
        <end position="34"/>
    </location>
</feature>
<dbReference type="SMART" id="SM00014">
    <property type="entry name" value="acidPPc"/>
    <property type="match status" value="1"/>
</dbReference>
<feature type="transmembrane region" description="Helical" evidence="1">
    <location>
        <begin position="225"/>
        <end position="243"/>
    </location>
</feature>
<organism evidence="3 4">
    <name type="scientific">Spiroplasma helicoides</name>
    <dbReference type="NCBI Taxonomy" id="216938"/>
    <lineage>
        <taxon>Bacteria</taxon>
        <taxon>Bacillati</taxon>
        <taxon>Mycoplasmatota</taxon>
        <taxon>Mollicutes</taxon>
        <taxon>Entomoplasmatales</taxon>
        <taxon>Spiroplasmataceae</taxon>
        <taxon>Spiroplasma</taxon>
    </lineage>
</organism>
<dbReference type="KEGG" id="shj:SHELI_v1c01860"/>